<protein>
    <recommendedName>
        <fullName evidence="9">Selenoprotein O</fullName>
    </recommendedName>
</protein>
<comment type="caution">
    <text evidence="11">The sequence shown here is derived from an EMBL/GenBank/DDBJ whole genome shotgun (WGS) entry which is preliminary data.</text>
</comment>
<dbReference type="PANTHER" id="PTHR32057">
    <property type="entry name" value="PROTEIN ADENYLYLTRANSFERASE SELO, MITOCHONDRIAL"/>
    <property type="match status" value="1"/>
</dbReference>
<evidence type="ECO:0000256" key="9">
    <source>
        <dbReference type="ARBA" id="ARBA00031547"/>
    </source>
</evidence>
<evidence type="ECO:0000313" key="12">
    <source>
        <dbReference type="Proteomes" id="UP001212152"/>
    </source>
</evidence>
<evidence type="ECO:0000256" key="2">
    <source>
        <dbReference type="ARBA" id="ARBA00009747"/>
    </source>
</evidence>
<feature type="compositionally biased region" description="Basic and acidic residues" evidence="10">
    <location>
        <begin position="751"/>
        <end position="772"/>
    </location>
</feature>
<keyword evidence="5" id="KW-0479">Metal-binding</keyword>
<keyword evidence="4" id="KW-0548">Nucleotidyltransferase</keyword>
<dbReference type="InterPro" id="IPR003846">
    <property type="entry name" value="SelO"/>
</dbReference>
<feature type="compositionally biased region" description="Low complexity" evidence="10">
    <location>
        <begin position="41"/>
        <end position="59"/>
    </location>
</feature>
<evidence type="ECO:0000256" key="3">
    <source>
        <dbReference type="ARBA" id="ARBA00022679"/>
    </source>
</evidence>
<organism evidence="11 12">
    <name type="scientific">Geranomyces variabilis</name>
    <dbReference type="NCBI Taxonomy" id="109894"/>
    <lineage>
        <taxon>Eukaryota</taxon>
        <taxon>Fungi</taxon>
        <taxon>Fungi incertae sedis</taxon>
        <taxon>Chytridiomycota</taxon>
        <taxon>Chytridiomycota incertae sedis</taxon>
        <taxon>Chytridiomycetes</taxon>
        <taxon>Spizellomycetales</taxon>
        <taxon>Powellomycetaceae</taxon>
        <taxon>Geranomyces</taxon>
    </lineage>
</organism>
<dbReference type="GO" id="GO:0046872">
    <property type="term" value="F:metal ion binding"/>
    <property type="evidence" value="ECO:0007669"/>
    <property type="project" value="UniProtKB-KW"/>
</dbReference>
<evidence type="ECO:0000256" key="10">
    <source>
        <dbReference type="SAM" id="MobiDB-lite"/>
    </source>
</evidence>
<gene>
    <name evidence="11" type="ORF">HDU87_007888</name>
</gene>
<evidence type="ECO:0000313" key="11">
    <source>
        <dbReference type="EMBL" id="KAJ3172384.1"/>
    </source>
</evidence>
<evidence type="ECO:0000256" key="5">
    <source>
        <dbReference type="ARBA" id="ARBA00022723"/>
    </source>
</evidence>
<sequence>MSRPTSGAYPRSRLSLSAQGKNGLHVEELVFVDTLTHELPGDPLTAPTTDATRRPASAPAEKKELKPVVGTTATTANSTSVAALAPARTPRAVRGAFYSLVPPDTGCVHPLLIAASPSALSMLGLARDEYRRREFCLYMSGATQIPRARPWSAAYGGHQYGCYSGQLGDGRCVTLGEIIIATAATPSAHYSSKQPPPTRYEIQLKGAGLTPYSRFGDGLATLAAAVREFIAAEFMHSMGILTTRALAVVATQVHVYRGADPQPHAGAVLSRASSCWVRFGTFELFHYRHDKERVKMLADYVIKYHFQDVLQAEEEQEQEGEGSGGASSGEGDATNLPLATPAESREGLAGVNRQAEQGSDASPLPDASADLPKSDSEEKTDSDKDNDNEDEAEEEDEDEDDVLDELVDKPPPQSIDRRGTRRLSFVFQSFPTPSADAMQAMEAAAAQAPTEATRAETVVVDVELNAYARFFQEVIRRTADLVASWQAIGFVHGEMNTVSALQSHPQQFDAKLIVEIFDKKDNMSILGVTMDYGSYGFLDGYDPYWTPNPADRTGRYRFERQAKIALWNLSKLGRTLAELIAPPPPPAAATGNQPTRSLVAAHVVRGEEIVRELLKGFEDAFVESYAKLMCKKLGLQTVLPTDLPEIIDPLLQLLADAGADYTNFFSSLCIFDNPTATDVKDAPTSLDILLRGVARLYVADDNAGDEDEPEHGGTLAASMSGALGVTDREITKSGESNGESPGQDESDRDDTDTHSEDDKALNNEALRKDSQRSNRSSTSSLRARFVIPDDDGTGSSDSVSQMSEEITERWAEWCKGYRARLALEPPDAASQRLTAMRKANPRCIPRQHKLNDLTRQVLSRVPATGQAMRRSGMQGMDPDMERVLRVVIQGGGDGGEEDVQCLREWCEEPPDIPFRPDKIPL</sequence>
<feature type="compositionally biased region" description="Basic and acidic residues" evidence="10">
    <location>
        <begin position="372"/>
        <end position="385"/>
    </location>
</feature>
<keyword evidence="8" id="KW-0460">Magnesium</keyword>
<feature type="compositionally biased region" description="Low complexity" evidence="10">
    <location>
        <begin position="773"/>
        <end position="784"/>
    </location>
</feature>
<dbReference type="Proteomes" id="UP001212152">
    <property type="component" value="Unassembled WGS sequence"/>
</dbReference>
<dbReference type="GO" id="GO:0005739">
    <property type="term" value="C:mitochondrion"/>
    <property type="evidence" value="ECO:0007669"/>
    <property type="project" value="TreeGrafter"/>
</dbReference>
<evidence type="ECO:0000256" key="6">
    <source>
        <dbReference type="ARBA" id="ARBA00022741"/>
    </source>
</evidence>
<feature type="region of interest" description="Disordered" evidence="10">
    <location>
        <begin position="40"/>
        <end position="71"/>
    </location>
</feature>
<evidence type="ECO:0000256" key="7">
    <source>
        <dbReference type="ARBA" id="ARBA00022840"/>
    </source>
</evidence>
<evidence type="ECO:0000256" key="8">
    <source>
        <dbReference type="ARBA" id="ARBA00022842"/>
    </source>
</evidence>
<keyword evidence="3" id="KW-0808">Transferase</keyword>
<dbReference type="PANTHER" id="PTHR32057:SF14">
    <property type="entry name" value="PROTEIN ADENYLYLTRANSFERASE SELO, MITOCHONDRIAL"/>
    <property type="match status" value="1"/>
</dbReference>
<accession>A0AAD5TDI1</accession>
<name>A0AAD5TDI1_9FUNG</name>
<dbReference type="Pfam" id="PF02696">
    <property type="entry name" value="SelO"/>
    <property type="match status" value="3"/>
</dbReference>
<proteinExistence type="inferred from homology"/>
<dbReference type="GO" id="GO:0005524">
    <property type="term" value="F:ATP binding"/>
    <property type="evidence" value="ECO:0007669"/>
    <property type="project" value="UniProtKB-KW"/>
</dbReference>
<feature type="compositionally biased region" description="Acidic residues" evidence="10">
    <location>
        <begin position="386"/>
        <end position="405"/>
    </location>
</feature>
<feature type="region of interest" description="Disordered" evidence="10">
    <location>
        <begin position="702"/>
        <end position="803"/>
    </location>
</feature>
<keyword evidence="6" id="KW-0547">Nucleotide-binding</keyword>
<dbReference type="EMBL" id="JADGJQ010000078">
    <property type="protein sequence ID" value="KAJ3172384.1"/>
    <property type="molecule type" value="Genomic_DNA"/>
</dbReference>
<dbReference type="GO" id="GO:0070733">
    <property type="term" value="F:AMPylase activity"/>
    <property type="evidence" value="ECO:0007669"/>
    <property type="project" value="TreeGrafter"/>
</dbReference>
<comment type="cofactor">
    <cofactor evidence="1">
        <name>Mg(2+)</name>
        <dbReference type="ChEBI" id="CHEBI:18420"/>
    </cofactor>
</comment>
<keyword evidence="7" id="KW-0067">ATP-binding</keyword>
<reference evidence="11" key="1">
    <citation type="submission" date="2020-05" db="EMBL/GenBank/DDBJ databases">
        <title>Phylogenomic resolution of chytrid fungi.</title>
        <authorList>
            <person name="Stajich J.E."/>
            <person name="Amses K."/>
            <person name="Simmons R."/>
            <person name="Seto K."/>
            <person name="Myers J."/>
            <person name="Bonds A."/>
            <person name="Quandt C.A."/>
            <person name="Barry K."/>
            <person name="Liu P."/>
            <person name="Grigoriev I."/>
            <person name="Longcore J.E."/>
            <person name="James T.Y."/>
        </authorList>
    </citation>
    <scope>NUCLEOTIDE SEQUENCE</scope>
    <source>
        <strain evidence="11">JEL0379</strain>
    </source>
</reference>
<evidence type="ECO:0000256" key="4">
    <source>
        <dbReference type="ARBA" id="ARBA00022695"/>
    </source>
</evidence>
<comment type="similarity">
    <text evidence="2">Belongs to the SELO family.</text>
</comment>
<evidence type="ECO:0000256" key="1">
    <source>
        <dbReference type="ARBA" id="ARBA00001946"/>
    </source>
</evidence>
<feature type="region of interest" description="Disordered" evidence="10">
    <location>
        <begin position="312"/>
        <end position="420"/>
    </location>
</feature>
<dbReference type="AlphaFoldDB" id="A0AAD5TDI1"/>
<keyword evidence="12" id="KW-1185">Reference proteome</keyword>